<dbReference type="OrthoDB" id="10265668at2759"/>
<gene>
    <name evidence="1" type="ORF">ECPE_LOCUS1879</name>
</gene>
<dbReference type="AlphaFoldDB" id="A0A183A4J4"/>
<dbReference type="Gene3D" id="1.25.40.10">
    <property type="entry name" value="Tetratricopeptide repeat domain"/>
    <property type="match status" value="1"/>
</dbReference>
<protein>
    <submittedName>
        <fullName evidence="3">Myotubularin phosphatase domain-containing protein</fullName>
    </submittedName>
</protein>
<proteinExistence type="predicted"/>
<evidence type="ECO:0000313" key="2">
    <source>
        <dbReference type="Proteomes" id="UP000272942"/>
    </source>
</evidence>
<reference evidence="3" key="1">
    <citation type="submission" date="2016-06" db="UniProtKB">
        <authorList>
            <consortium name="WormBaseParasite"/>
        </authorList>
    </citation>
    <scope>IDENTIFICATION</scope>
</reference>
<organism evidence="3">
    <name type="scientific">Echinostoma caproni</name>
    <dbReference type="NCBI Taxonomy" id="27848"/>
    <lineage>
        <taxon>Eukaryota</taxon>
        <taxon>Metazoa</taxon>
        <taxon>Spiralia</taxon>
        <taxon>Lophotrochozoa</taxon>
        <taxon>Platyhelminthes</taxon>
        <taxon>Trematoda</taxon>
        <taxon>Digenea</taxon>
        <taxon>Plagiorchiida</taxon>
        <taxon>Echinostomata</taxon>
        <taxon>Echinostomatoidea</taxon>
        <taxon>Echinostomatidae</taxon>
        <taxon>Echinostoma</taxon>
    </lineage>
</organism>
<reference evidence="1 2" key="2">
    <citation type="submission" date="2018-11" db="EMBL/GenBank/DDBJ databases">
        <authorList>
            <consortium name="Pathogen Informatics"/>
        </authorList>
    </citation>
    <scope>NUCLEOTIDE SEQUENCE [LARGE SCALE GENOMIC DNA]</scope>
    <source>
        <strain evidence="1 2">Egypt</strain>
    </source>
</reference>
<name>A0A183A4J4_9TREM</name>
<accession>A0A183A4J4</accession>
<dbReference type="EMBL" id="UZAN01017922">
    <property type="protein sequence ID" value="VDP48416.1"/>
    <property type="molecule type" value="Genomic_DNA"/>
</dbReference>
<sequence length="117" mass="13818">MFSYLFIQYVERDIREARQIWRRACTVHLRYKPTIHWHWGCFEDRYPSDLDNPPTLPVRTCLDILTELEARLTDSALVCCRRADAMRRAGKPVSFVEGALFHSLWSISYFLCSLTCN</sequence>
<evidence type="ECO:0000313" key="3">
    <source>
        <dbReference type="WBParaSite" id="ECPE_0000187901-mRNA-1"/>
    </source>
</evidence>
<dbReference type="WBParaSite" id="ECPE_0000187901-mRNA-1">
    <property type="protein sequence ID" value="ECPE_0000187901-mRNA-1"/>
    <property type="gene ID" value="ECPE_0000187901"/>
</dbReference>
<dbReference type="InterPro" id="IPR011990">
    <property type="entry name" value="TPR-like_helical_dom_sf"/>
</dbReference>
<evidence type="ECO:0000313" key="1">
    <source>
        <dbReference type="EMBL" id="VDP48416.1"/>
    </source>
</evidence>
<keyword evidence="2" id="KW-1185">Reference proteome</keyword>
<dbReference type="Proteomes" id="UP000272942">
    <property type="component" value="Unassembled WGS sequence"/>
</dbReference>